<name>A0A4R3K0N8_9PROT</name>
<dbReference type="InterPro" id="IPR005911">
    <property type="entry name" value="YhcC-like"/>
</dbReference>
<evidence type="ECO:0000259" key="8">
    <source>
        <dbReference type="PROSITE" id="PS51918"/>
    </source>
</evidence>
<keyword evidence="10" id="KW-1185">Reference proteome</keyword>
<feature type="region of interest" description="Disordered" evidence="7">
    <location>
        <begin position="59"/>
        <end position="84"/>
    </location>
</feature>
<dbReference type="GO" id="GO:0051539">
    <property type="term" value="F:4 iron, 4 sulfur cluster binding"/>
    <property type="evidence" value="ECO:0007669"/>
    <property type="project" value="UniProtKB-KW"/>
</dbReference>
<evidence type="ECO:0000256" key="5">
    <source>
        <dbReference type="ARBA" id="ARBA00023004"/>
    </source>
</evidence>
<dbReference type="SUPFAM" id="SSF102114">
    <property type="entry name" value="Radical SAM enzymes"/>
    <property type="match status" value="1"/>
</dbReference>
<dbReference type="AlphaFoldDB" id="A0A4R3K0N8"/>
<dbReference type="GO" id="GO:0046872">
    <property type="term" value="F:metal ion binding"/>
    <property type="evidence" value="ECO:0007669"/>
    <property type="project" value="UniProtKB-KW"/>
</dbReference>
<comment type="cofactor">
    <cofactor evidence="1">
        <name>[4Fe-4S] cluster</name>
        <dbReference type="ChEBI" id="CHEBI:49883"/>
    </cofactor>
</comment>
<dbReference type="EMBL" id="SLZY01000001">
    <property type="protein sequence ID" value="TCS73832.1"/>
    <property type="molecule type" value="Genomic_DNA"/>
</dbReference>
<evidence type="ECO:0000256" key="1">
    <source>
        <dbReference type="ARBA" id="ARBA00001966"/>
    </source>
</evidence>
<keyword evidence="6" id="KW-0411">Iron-sulfur</keyword>
<dbReference type="Gene3D" id="3.80.30.20">
    <property type="entry name" value="tm_1862 like domain"/>
    <property type="match status" value="1"/>
</dbReference>
<dbReference type="SMART" id="SM00729">
    <property type="entry name" value="Elp3"/>
    <property type="match status" value="1"/>
</dbReference>
<evidence type="ECO:0000313" key="10">
    <source>
        <dbReference type="Proteomes" id="UP000295135"/>
    </source>
</evidence>
<dbReference type="RefSeq" id="WP_232019172.1">
    <property type="nucleotide sequence ID" value="NZ_AP018721.1"/>
</dbReference>
<dbReference type="PANTHER" id="PTHR11135">
    <property type="entry name" value="HISTONE ACETYLTRANSFERASE-RELATED"/>
    <property type="match status" value="1"/>
</dbReference>
<keyword evidence="5" id="KW-0408">Iron</keyword>
<comment type="caution">
    <text evidence="9">The sequence shown here is derived from an EMBL/GenBank/DDBJ whole genome shotgun (WGS) entry which is preliminary data.</text>
</comment>
<keyword evidence="4" id="KW-0479">Metal-binding</keyword>
<dbReference type="SFLD" id="SFLDS00029">
    <property type="entry name" value="Radical_SAM"/>
    <property type="match status" value="1"/>
</dbReference>
<sequence length="336" mass="36596">MALSDVVNTFGQWLLAKHGERVHKIALDAGFTCPNRDGAKGIGGCTFCNNASFSPNAPAGAGGDSAVPPPVLSQRRGRPARPLEEQLDAGRAGIARRTRARKYLAYFQAYTNTYADVQQLKALYDQALAVPGMIGLSVGTRPDCVPPAVLDLLANYRQEGLEVILELGLQSAFDESLARVNRGHGLKEYEVTCRAARARGIPVCTHLILGLPGEDDRHYQRSLDIVLDIGTDGLKLHPLHVVKGTQLANEWRRGEYTPLKLDDYVRAAVDLIERTPWDVVYHRLTGTAPARLLLAPRWCASKWPVVNAIVAELERRGSRQGAAAASLREVSHACPA</sequence>
<evidence type="ECO:0000256" key="7">
    <source>
        <dbReference type="SAM" id="MobiDB-lite"/>
    </source>
</evidence>
<protein>
    <recommendedName>
        <fullName evidence="8">Radical SAM core domain-containing protein</fullName>
    </recommendedName>
</protein>
<feature type="domain" description="Radical SAM core" evidence="8">
    <location>
        <begin position="17"/>
        <end position="288"/>
    </location>
</feature>
<dbReference type="InterPro" id="IPR032432">
    <property type="entry name" value="Radical_SAM_C"/>
</dbReference>
<dbReference type="SFLD" id="SFLDG01086">
    <property type="entry name" value="elongater_protein-like"/>
    <property type="match status" value="1"/>
</dbReference>
<keyword evidence="3" id="KW-0949">S-adenosyl-L-methionine</keyword>
<dbReference type="GO" id="GO:0003824">
    <property type="term" value="F:catalytic activity"/>
    <property type="evidence" value="ECO:0007669"/>
    <property type="project" value="InterPro"/>
</dbReference>
<dbReference type="InterPro" id="IPR058240">
    <property type="entry name" value="rSAM_sf"/>
</dbReference>
<evidence type="ECO:0000256" key="3">
    <source>
        <dbReference type="ARBA" id="ARBA00022691"/>
    </source>
</evidence>
<accession>A0A4R3K0N8</accession>
<dbReference type="SFLD" id="SFLDG01091">
    <property type="entry name" value="uncharacterized_CHP01210-like"/>
    <property type="match status" value="1"/>
</dbReference>
<dbReference type="InterPro" id="IPR039661">
    <property type="entry name" value="ELP3"/>
</dbReference>
<evidence type="ECO:0000256" key="4">
    <source>
        <dbReference type="ARBA" id="ARBA00022723"/>
    </source>
</evidence>
<dbReference type="InterPro" id="IPR007197">
    <property type="entry name" value="rSAM"/>
</dbReference>
<organism evidence="9 10">
    <name type="scientific">Sulfuritortus calidifontis</name>
    <dbReference type="NCBI Taxonomy" id="1914471"/>
    <lineage>
        <taxon>Bacteria</taxon>
        <taxon>Pseudomonadati</taxon>
        <taxon>Pseudomonadota</taxon>
        <taxon>Betaproteobacteria</taxon>
        <taxon>Nitrosomonadales</taxon>
        <taxon>Thiobacillaceae</taxon>
        <taxon>Sulfuritortus</taxon>
    </lineage>
</organism>
<dbReference type="Proteomes" id="UP000295135">
    <property type="component" value="Unassembled WGS sequence"/>
</dbReference>
<dbReference type="Pfam" id="PF16199">
    <property type="entry name" value="Radical_SAM_C"/>
    <property type="match status" value="1"/>
</dbReference>
<dbReference type="PROSITE" id="PS51918">
    <property type="entry name" value="RADICAL_SAM"/>
    <property type="match status" value="1"/>
</dbReference>
<evidence type="ECO:0000313" key="9">
    <source>
        <dbReference type="EMBL" id="TCS73832.1"/>
    </source>
</evidence>
<reference evidence="9 10" key="1">
    <citation type="submission" date="2019-03" db="EMBL/GenBank/DDBJ databases">
        <title>Genomic Encyclopedia of Type Strains, Phase IV (KMG-IV): sequencing the most valuable type-strain genomes for metagenomic binning, comparative biology and taxonomic classification.</title>
        <authorList>
            <person name="Goeker M."/>
        </authorList>
    </citation>
    <scope>NUCLEOTIDE SEQUENCE [LARGE SCALE GENOMIC DNA]</scope>
    <source>
        <strain evidence="9 10">DSM 103923</strain>
    </source>
</reference>
<evidence type="ECO:0000256" key="2">
    <source>
        <dbReference type="ARBA" id="ARBA00022485"/>
    </source>
</evidence>
<evidence type="ECO:0000256" key="6">
    <source>
        <dbReference type="ARBA" id="ARBA00023014"/>
    </source>
</evidence>
<dbReference type="PANTHER" id="PTHR11135:SF1">
    <property type="entry name" value="PROTEIN YHCC"/>
    <property type="match status" value="1"/>
</dbReference>
<dbReference type="Pfam" id="PF04055">
    <property type="entry name" value="Radical_SAM"/>
    <property type="match status" value="1"/>
</dbReference>
<keyword evidence="2" id="KW-0004">4Fe-4S</keyword>
<dbReference type="InterPro" id="IPR023404">
    <property type="entry name" value="rSAM_horseshoe"/>
</dbReference>
<gene>
    <name evidence="9" type="ORF">EDC61_10154</name>
</gene>
<proteinExistence type="predicted"/>
<dbReference type="InterPro" id="IPR006638">
    <property type="entry name" value="Elp3/MiaA/NifB-like_rSAM"/>
</dbReference>
<dbReference type="NCBIfam" id="TIGR01212">
    <property type="entry name" value="TIGR01212 family radical SAM protein"/>
    <property type="match status" value="1"/>
</dbReference>